<feature type="chain" id="PRO_5046519124" evidence="1">
    <location>
        <begin position="21"/>
        <end position="217"/>
    </location>
</feature>
<organism evidence="2 3">
    <name type="scientific">Sphingomonas tabacisoli</name>
    <dbReference type="NCBI Taxonomy" id="2249466"/>
    <lineage>
        <taxon>Bacteria</taxon>
        <taxon>Pseudomonadati</taxon>
        <taxon>Pseudomonadota</taxon>
        <taxon>Alphaproteobacteria</taxon>
        <taxon>Sphingomonadales</taxon>
        <taxon>Sphingomonadaceae</taxon>
        <taxon>Sphingomonas</taxon>
    </lineage>
</organism>
<protein>
    <submittedName>
        <fullName evidence="2">PEP-CTERM sorting domain-containing protein</fullName>
    </submittedName>
</protein>
<gene>
    <name evidence="2" type="ORF">ACFSCW_00470</name>
</gene>
<accession>A0ABW4HYH6</accession>
<comment type="caution">
    <text evidence="2">The sequence shown here is derived from an EMBL/GenBank/DDBJ whole genome shotgun (WGS) entry which is preliminary data.</text>
</comment>
<name>A0ABW4HYH6_9SPHN</name>
<keyword evidence="3" id="KW-1185">Reference proteome</keyword>
<dbReference type="RefSeq" id="WP_380885783.1">
    <property type="nucleotide sequence ID" value="NZ_JBHUDY010000001.1"/>
</dbReference>
<dbReference type="Proteomes" id="UP001597115">
    <property type="component" value="Unassembled WGS sequence"/>
</dbReference>
<evidence type="ECO:0000313" key="2">
    <source>
        <dbReference type="EMBL" id="MFD1610267.1"/>
    </source>
</evidence>
<keyword evidence="1" id="KW-0732">Signal</keyword>
<dbReference type="EMBL" id="JBHUDY010000001">
    <property type="protein sequence ID" value="MFD1610267.1"/>
    <property type="molecule type" value="Genomic_DNA"/>
</dbReference>
<evidence type="ECO:0000313" key="3">
    <source>
        <dbReference type="Proteomes" id="UP001597115"/>
    </source>
</evidence>
<reference evidence="3" key="1">
    <citation type="journal article" date="2019" name="Int. J. Syst. Evol. Microbiol.">
        <title>The Global Catalogue of Microorganisms (GCM) 10K type strain sequencing project: providing services to taxonomists for standard genome sequencing and annotation.</title>
        <authorList>
            <consortium name="The Broad Institute Genomics Platform"/>
            <consortium name="The Broad Institute Genome Sequencing Center for Infectious Disease"/>
            <person name="Wu L."/>
            <person name="Ma J."/>
        </authorList>
    </citation>
    <scope>NUCLEOTIDE SEQUENCE [LARGE SCALE GENOMIC DNA]</scope>
    <source>
        <strain evidence="3">CGMCC 1.16275</strain>
    </source>
</reference>
<proteinExistence type="predicted"/>
<feature type="signal peptide" evidence="1">
    <location>
        <begin position="1"/>
        <end position="20"/>
    </location>
</feature>
<evidence type="ECO:0000256" key="1">
    <source>
        <dbReference type="SAM" id="SignalP"/>
    </source>
</evidence>
<sequence>MKKMVMGAVLAAGLAMPAQAWVSVYVETSPTTQAMIAAGGRVENFSDATRDDFRSSFGGSNVGAAFTGFKLASADAGNNRFGGSAYVFTTDQASVKLDRGVQYLSFRTEALDGKNTIELFSKGASLGTWSLVDSAAKAGFKNDPSAYSSAYTYVNFFTDMSIDEVHFRQSSGRFAMDDFTIGRVTAVPEAQTWTLLILGFGGMGTALRWKRRRAVAA</sequence>